<keyword evidence="1" id="KW-0677">Repeat</keyword>
<dbReference type="SUPFAM" id="SSF57414">
    <property type="entry name" value="Hairpin loop containing domain-like"/>
    <property type="match status" value="1"/>
</dbReference>
<keyword evidence="2" id="KW-1015">Disulfide bond</keyword>
<dbReference type="GO" id="GO:0006508">
    <property type="term" value="P:proteolysis"/>
    <property type="evidence" value="ECO:0007669"/>
    <property type="project" value="InterPro"/>
</dbReference>
<comment type="caution">
    <text evidence="4">The sequence shown here is derived from an EMBL/GenBank/DDBJ whole genome shotgun (WGS) entry which is preliminary data.</text>
</comment>
<dbReference type="Pfam" id="PF00024">
    <property type="entry name" value="PAN_1"/>
    <property type="match status" value="1"/>
</dbReference>
<sequence>MAEMAYPEWQKSWQPGEPKEVSYQVPAGAKPGSTLLVDVGRGYAVPTLVPESAHGGLVLTLVVDLSRIVEDSRSWGFNDPSQVAGGVVADAASCQAKCSASSSCDVFTFLAAGEKCLLQGSDASEVLMPEAVSGPKACPDVTLPDALQQTAALARSAAGAARDGEQAEEAVADAVHRGGVKFGLSNMQKAQLTSIGIGRLGANQAALSGQSEVQQIQAAAAAATAWSPGQQAAMYAGGGFAAESPKALQDAVQSRISYAMLMALDLVAPQSHNATVAPEQLQTAARLGALLLALDGSGLKEVYTSTRAAMQKVAQDYGKSTAVQVPKCTVLTALVLRSCDVRAGG</sequence>
<gene>
    <name evidence="4" type="ORF">EVOR1521_LOCUS30220</name>
</gene>
<dbReference type="Proteomes" id="UP001178507">
    <property type="component" value="Unassembled WGS sequence"/>
</dbReference>
<dbReference type="InterPro" id="IPR000177">
    <property type="entry name" value="Apple"/>
</dbReference>
<reference evidence="4" key="1">
    <citation type="submission" date="2023-08" db="EMBL/GenBank/DDBJ databases">
        <authorList>
            <person name="Chen Y."/>
            <person name="Shah S."/>
            <person name="Dougan E. K."/>
            <person name="Thang M."/>
            <person name="Chan C."/>
        </authorList>
    </citation>
    <scope>NUCLEOTIDE SEQUENCE</scope>
</reference>
<dbReference type="AlphaFoldDB" id="A0AA36JQ01"/>
<protein>
    <recommendedName>
        <fullName evidence="3">Apple domain-containing protein</fullName>
    </recommendedName>
</protein>
<evidence type="ECO:0000256" key="2">
    <source>
        <dbReference type="ARBA" id="ARBA00023157"/>
    </source>
</evidence>
<dbReference type="GO" id="GO:0005576">
    <property type="term" value="C:extracellular region"/>
    <property type="evidence" value="ECO:0007669"/>
    <property type="project" value="InterPro"/>
</dbReference>
<name>A0AA36JQ01_9DINO</name>
<evidence type="ECO:0000313" key="4">
    <source>
        <dbReference type="EMBL" id="CAJ1409018.1"/>
    </source>
</evidence>
<evidence type="ECO:0000259" key="3">
    <source>
        <dbReference type="SMART" id="SM00223"/>
    </source>
</evidence>
<feature type="domain" description="Apple" evidence="3">
    <location>
        <begin position="72"/>
        <end position="138"/>
    </location>
</feature>
<proteinExistence type="predicted"/>
<dbReference type="EMBL" id="CAUJNA010003747">
    <property type="protein sequence ID" value="CAJ1409018.1"/>
    <property type="molecule type" value="Genomic_DNA"/>
</dbReference>
<keyword evidence="5" id="KW-1185">Reference proteome</keyword>
<dbReference type="InterPro" id="IPR003609">
    <property type="entry name" value="Pan_app"/>
</dbReference>
<evidence type="ECO:0000313" key="5">
    <source>
        <dbReference type="Proteomes" id="UP001178507"/>
    </source>
</evidence>
<dbReference type="SMART" id="SM00223">
    <property type="entry name" value="APPLE"/>
    <property type="match status" value="1"/>
</dbReference>
<organism evidence="4 5">
    <name type="scientific">Effrenium voratum</name>
    <dbReference type="NCBI Taxonomy" id="2562239"/>
    <lineage>
        <taxon>Eukaryota</taxon>
        <taxon>Sar</taxon>
        <taxon>Alveolata</taxon>
        <taxon>Dinophyceae</taxon>
        <taxon>Suessiales</taxon>
        <taxon>Symbiodiniaceae</taxon>
        <taxon>Effrenium</taxon>
    </lineage>
</organism>
<evidence type="ECO:0000256" key="1">
    <source>
        <dbReference type="ARBA" id="ARBA00022737"/>
    </source>
</evidence>
<accession>A0AA36JQ01</accession>
<dbReference type="Gene3D" id="3.50.4.10">
    <property type="entry name" value="Hepatocyte Growth Factor"/>
    <property type="match status" value="1"/>
</dbReference>